<keyword evidence="2" id="KW-1185">Reference proteome</keyword>
<evidence type="ECO:0000313" key="1">
    <source>
        <dbReference type="EMBL" id="OAT04069.1"/>
    </source>
</evidence>
<dbReference type="VEuPathDB" id="FungiDB:BDBG_00698"/>
<evidence type="ECO:0000313" key="2">
    <source>
        <dbReference type="Proteomes" id="UP000002038"/>
    </source>
</evidence>
<dbReference type="GeneID" id="8507682"/>
<accession>A0A179U9U3</accession>
<dbReference type="RefSeq" id="XP_031575967.1">
    <property type="nucleotide sequence ID" value="XM_031719998.1"/>
</dbReference>
<protein>
    <submittedName>
        <fullName evidence="1">Uncharacterized protein</fullName>
    </submittedName>
</protein>
<proteinExistence type="predicted"/>
<dbReference type="EMBL" id="GG657448">
    <property type="protein sequence ID" value="OAT04069.1"/>
    <property type="molecule type" value="Genomic_DNA"/>
</dbReference>
<dbReference type="Proteomes" id="UP000002038">
    <property type="component" value="Unassembled WGS sequence"/>
</dbReference>
<name>A0A179U9U3_BLAGS</name>
<gene>
    <name evidence="1" type="ORF">BDBG_00698</name>
</gene>
<organism evidence="1 2">
    <name type="scientific">Blastomyces gilchristii (strain SLH14081)</name>
    <name type="common">Blastomyces dermatitidis</name>
    <dbReference type="NCBI Taxonomy" id="559298"/>
    <lineage>
        <taxon>Eukaryota</taxon>
        <taxon>Fungi</taxon>
        <taxon>Dikarya</taxon>
        <taxon>Ascomycota</taxon>
        <taxon>Pezizomycotina</taxon>
        <taxon>Eurotiomycetes</taxon>
        <taxon>Eurotiomycetidae</taxon>
        <taxon>Onygenales</taxon>
        <taxon>Ajellomycetaceae</taxon>
        <taxon>Blastomyces</taxon>
    </lineage>
</organism>
<dbReference type="AlphaFoldDB" id="A0A179U9U3"/>
<sequence>MTASSSSSVSPLHLIFKPAAHLISSPGQPLASSSTVPFFATLADSSCKALSVVSMTSLQDSATTIHTLIFSSSEVCAFLTVFISNTTIILSEDCVILTYQNSQYESHVSASADVLSV</sequence>
<reference evidence="2" key="1">
    <citation type="journal article" date="2015" name="PLoS Genet.">
        <title>The dynamic genome and transcriptome of the human fungal pathogen Blastomyces and close relative Emmonsia.</title>
        <authorList>
            <person name="Munoz J.F."/>
            <person name="Gauthier G.M."/>
            <person name="Desjardins C.A."/>
            <person name="Gallo J.E."/>
            <person name="Holder J."/>
            <person name="Sullivan T.D."/>
            <person name="Marty A.J."/>
            <person name="Carmen J.C."/>
            <person name="Chen Z."/>
            <person name="Ding L."/>
            <person name="Gujja S."/>
            <person name="Magrini V."/>
            <person name="Misas E."/>
            <person name="Mitreva M."/>
            <person name="Priest M."/>
            <person name="Saif S."/>
            <person name="Whiston E.A."/>
            <person name="Young S."/>
            <person name="Zeng Q."/>
            <person name="Goldman W.E."/>
            <person name="Mardis E.R."/>
            <person name="Taylor J.W."/>
            <person name="McEwen J.G."/>
            <person name="Clay O.K."/>
            <person name="Klein B.S."/>
            <person name="Cuomo C.A."/>
        </authorList>
    </citation>
    <scope>NUCLEOTIDE SEQUENCE [LARGE SCALE GENOMIC DNA]</scope>
    <source>
        <strain evidence="2">SLH14081</strain>
    </source>
</reference>
<dbReference type="KEGG" id="bgh:BDBG_00698"/>